<evidence type="ECO:0000256" key="5">
    <source>
        <dbReference type="ARBA" id="ARBA00023242"/>
    </source>
</evidence>
<gene>
    <name evidence="9" type="ORF">KVV02_005300</name>
</gene>
<evidence type="ECO:0000256" key="3">
    <source>
        <dbReference type="ARBA" id="ARBA00023015"/>
    </source>
</evidence>
<evidence type="ECO:0000313" key="10">
    <source>
        <dbReference type="Proteomes" id="UP000717515"/>
    </source>
</evidence>
<dbReference type="AlphaFoldDB" id="A0A9P8CX33"/>
<dbReference type="EMBL" id="JAIFTL010000179">
    <property type="protein sequence ID" value="KAG9321846.1"/>
    <property type="molecule type" value="Genomic_DNA"/>
</dbReference>
<feature type="domain" description="ERT1/acuK family PAS" evidence="8">
    <location>
        <begin position="366"/>
        <end position="394"/>
    </location>
</feature>
<dbReference type="Proteomes" id="UP000717515">
    <property type="component" value="Unassembled WGS sequence"/>
</dbReference>
<dbReference type="PANTHER" id="PTHR47659:SF1">
    <property type="entry name" value="TRANSCRIPTION ACTIVATOR OF GLUCONEOGENESIS ERT1"/>
    <property type="match status" value="1"/>
</dbReference>
<evidence type="ECO:0000256" key="4">
    <source>
        <dbReference type="ARBA" id="ARBA00023163"/>
    </source>
</evidence>
<comment type="subcellular location">
    <subcellularLocation>
        <location evidence="1">Nucleus</location>
    </subcellularLocation>
</comment>
<dbReference type="InterPro" id="IPR056751">
    <property type="entry name" value="PAS_13"/>
</dbReference>
<dbReference type="GO" id="GO:0009267">
    <property type="term" value="P:cellular response to starvation"/>
    <property type="evidence" value="ECO:0007669"/>
    <property type="project" value="TreeGrafter"/>
</dbReference>
<feature type="chain" id="PRO_5040247952" description="ERT1/acuK family PAS domain-containing protein" evidence="7">
    <location>
        <begin position="21"/>
        <end position="397"/>
    </location>
</feature>
<proteinExistence type="predicted"/>
<protein>
    <recommendedName>
        <fullName evidence="8">ERT1/acuK family PAS domain-containing protein</fullName>
    </recommendedName>
</protein>
<keyword evidence="7" id="KW-0732">Signal</keyword>
<dbReference type="Pfam" id="PF24990">
    <property type="entry name" value="PAS_13"/>
    <property type="match status" value="2"/>
</dbReference>
<dbReference type="InterPro" id="IPR050335">
    <property type="entry name" value="ERT1_acuK_gluconeogen_tf"/>
</dbReference>
<dbReference type="GO" id="GO:0005634">
    <property type="term" value="C:nucleus"/>
    <property type="evidence" value="ECO:0007669"/>
    <property type="project" value="UniProtKB-SubCell"/>
</dbReference>
<dbReference type="GO" id="GO:0046872">
    <property type="term" value="F:metal ion binding"/>
    <property type="evidence" value="ECO:0007669"/>
    <property type="project" value="UniProtKB-KW"/>
</dbReference>
<dbReference type="PANTHER" id="PTHR47659">
    <property type="entry name" value="ZN(II)2CYS6 TRANSCRIPTION FACTOR (EUROFUNG)-RELATED"/>
    <property type="match status" value="1"/>
</dbReference>
<feature type="region of interest" description="Disordered" evidence="6">
    <location>
        <begin position="97"/>
        <end position="118"/>
    </location>
</feature>
<evidence type="ECO:0000256" key="2">
    <source>
        <dbReference type="ARBA" id="ARBA00022723"/>
    </source>
</evidence>
<evidence type="ECO:0000256" key="6">
    <source>
        <dbReference type="SAM" id="MobiDB-lite"/>
    </source>
</evidence>
<accession>A0A9P8CX33</accession>
<organism evidence="9 10">
    <name type="scientific">Mortierella alpina</name>
    <name type="common">Oleaginous fungus</name>
    <name type="synonym">Mortierella renispora</name>
    <dbReference type="NCBI Taxonomy" id="64518"/>
    <lineage>
        <taxon>Eukaryota</taxon>
        <taxon>Fungi</taxon>
        <taxon>Fungi incertae sedis</taxon>
        <taxon>Mucoromycota</taxon>
        <taxon>Mortierellomycotina</taxon>
        <taxon>Mortierellomycetes</taxon>
        <taxon>Mortierellales</taxon>
        <taxon>Mortierellaceae</taxon>
        <taxon>Mortierella</taxon>
    </lineage>
</organism>
<comment type="caution">
    <text evidence="9">The sequence shown here is derived from an EMBL/GenBank/DDBJ whole genome shotgun (WGS) entry which is preliminary data.</text>
</comment>
<keyword evidence="2" id="KW-0479">Metal-binding</keyword>
<keyword evidence="4" id="KW-0804">Transcription</keyword>
<dbReference type="GO" id="GO:0003700">
    <property type="term" value="F:DNA-binding transcription factor activity"/>
    <property type="evidence" value="ECO:0007669"/>
    <property type="project" value="TreeGrafter"/>
</dbReference>
<evidence type="ECO:0000259" key="8">
    <source>
        <dbReference type="Pfam" id="PF24990"/>
    </source>
</evidence>
<evidence type="ECO:0000256" key="1">
    <source>
        <dbReference type="ARBA" id="ARBA00004123"/>
    </source>
</evidence>
<keyword evidence="3" id="KW-0805">Transcription regulation</keyword>
<feature type="domain" description="ERT1/acuK family PAS" evidence="8">
    <location>
        <begin position="291"/>
        <end position="365"/>
    </location>
</feature>
<sequence length="397" mass="44946">MDQAWMWFGYLAVLKRSVSGANGASTRYHLCLQFVLARPCQRCIKRDLAATCADGVRKKAKYLQDAYDQQQAADQAAQSQGGPNANLSGIDAHSQLLSEQDQQQQQQRPGGMSESPLTDANALFSFPMSSDYGFGSEAVNLEYSIISTMLSSPTSELNPMSDLSMVENWQRQGSLDAMASLANRTTTSSFQQHTGAARVSKRKFPSNTPENVYANTKQPFNYTDGFHYLLRYVRERMDKEEMMRICRAMAMFRPSFIALIMNLTPEDLIFMEKCFQRTILEFEKLISFSGTPTVVWRRTGEIALVGKEFSLLTQWGRDQLVGKKTYIYELMDNQSAVEYWEKFSTHAFENTEQTVMTTCILLSPTNRVVPCTFCFTIKRDIFDIPLAIVGNFLPILS</sequence>
<reference evidence="9" key="1">
    <citation type="submission" date="2021-07" db="EMBL/GenBank/DDBJ databases">
        <title>Draft genome of Mortierella alpina, strain LL118, isolated from an aspen leaf litter sample.</title>
        <authorList>
            <person name="Yang S."/>
            <person name="Vinatzer B.A."/>
        </authorList>
    </citation>
    <scope>NUCLEOTIDE SEQUENCE</scope>
    <source>
        <strain evidence="9">LL118</strain>
    </source>
</reference>
<evidence type="ECO:0000256" key="7">
    <source>
        <dbReference type="SAM" id="SignalP"/>
    </source>
</evidence>
<evidence type="ECO:0000313" key="9">
    <source>
        <dbReference type="EMBL" id="KAG9321846.1"/>
    </source>
</evidence>
<dbReference type="GO" id="GO:0000977">
    <property type="term" value="F:RNA polymerase II transcription regulatory region sequence-specific DNA binding"/>
    <property type="evidence" value="ECO:0007669"/>
    <property type="project" value="TreeGrafter"/>
</dbReference>
<feature type="signal peptide" evidence="7">
    <location>
        <begin position="1"/>
        <end position="20"/>
    </location>
</feature>
<keyword evidence="5" id="KW-0539">Nucleus</keyword>
<name>A0A9P8CX33_MORAP</name>